<name>A0ABR3D3N9_NEUIN</name>
<keyword evidence="1" id="KW-0812">Transmembrane</keyword>
<reference evidence="2 3" key="1">
    <citation type="submission" date="2023-09" db="EMBL/GenBank/DDBJ databases">
        <title>Multi-omics analysis of a traditional fermented food reveals byproduct-associated fungal strains for waste-to-food upcycling.</title>
        <authorList>
            <consortium name="Lawrence Berkeley National Laboratory"/>
            <person name="Rekdal V.M."/>
            <person name="Villalobos-Escobedo J.M."/>
            <person name="Rodriguez-Valeron N."/>
            <person name="Garcia M.O."/>
            <person name="Vasquez D.P."/>
            <person name="Damayanti I."/>
            <person name="Sorensen P.M."/>
            <person name="Baidoo E.E."/>
            <person name="De Carvalho A.C."/>
            <person name="Riley R."/>
            <person name="Lipzen A."/>
            <person name="He G."/>
            <person name="Yan M."/>
            <person name="Haridas S."/>
            <person name="Daum C."/>
            <person name="Yoshinaga Y."/>
            <person name="Ng V."/>
            <person name="Grigoriev I.V."/>
            <person name="Munk R."/>
            <person name="Nuraida L."/>
            <person name="Wijaya C.H."/>
            <person name="Morales P.-C."/>
            <person name="Keasling J.D."/>
        </authorList>
    </citation>
    <scope>NUCLEOTIDE SEQUENCE [LARGE SCALE GENOMIC DNA]</scope>
    <source>
        <strain evidence="2 3">FGSC 2613</strain>
    </source>
</reference>
<keyword evidence="1" id="KW-1133">Transmembrane helix</keyword>
<dbReference type="EMBL" id="JAVLET010000011">
    <property type="protein sequence ID" value="KAL0466888.1"/>
    <property type="molecule type" value="Genomic_DNA"/>
</dbReference>
<feature type="transmembrane region" description="Helical" evidence="1">
    <location>
        <begin position="32"/>
        <end position="52"/>
    </location>
</feature>
<proteinExistence type="predicted"/>
<accession>A0ABR3D3N9</accession>
<comment type="caution">
    <text evidence="2">The sequence shown here is derived from an EMBL/GenBank/DDBJ whole genome shotgun (WGS) entry which is preliminary data.</text>
</comment>
<evidence type="ECO:0000313" key="3">
    <source>
        <dbReference type="Proteomes" id="UP001451303"/>
    </source>
</evidence>
<gene>
    <name evidence="2" type="ORF">QR685DRAFT_534670</name>
</gene>
<sequence length="138" mass="15710">MATKITKTVLDNVNKISLLVFGHGNRGRLLELWTCFCPNFSYLPCTYIILLLRPSPNMPLTSSPPLLSIDHFPNLCPVIVLLFPLMFVRCHCYVLNDANPNHLLLPYFFFFIFRFGLLDVHDLDPSSAFSVVPAITPR</sequence>
<feature type="transmembrane region" description="Helical" evidence="1">
    <location>
        <begin position="72"/>
        <end position="92"/>
    </location>
</feature>
<feature type="transmembrane region" description="Helical" evidence="1">
    <location>
        <begin position="104"/>
        <end position="121"/>
    </location>
</feature>
<protein>
    <submittedName>
        <fullName evidence="2">Uncharacterized protein</fullName>
    </submittedName>
</protein>
<keyword evidence="3" id="KW-1185">Reference proteome</keyword>
<evidence type="ECO:0000313" key="2">
    <source>
        <dbReference type="EMBL" id="KAL0466888.1"/>
    </source>
</evidence>
<organism evidence="2 3">
    <name type="scientific">Neurospora intermedia</name>
    <dbReference type="NCBI Taxonomy" id="5142"/>
    <lineage>
        <taxon>Eukaryota</taxon>
        <taxon>Fungi</taxon>
        <taxon>Dikarya</taxon>
        <taxon>Ascomycota</taxon>
        <taxon>Pezizomycotina</taxon>
        <taxon>Sordariomycetes</taxon>
        <taxon>Sordariomycetidae</taxon>
        <taxon>Sordariales</taxon>
        <taxon>Sordariaceae</taxon>
        <taxon>Neurospora</taxon>
    </lineage>
</organism>
<keyword evidence="1" id="KW-0472">Membrane</keyword>
<evidence type="ECO:0000256" key="1">
    <source>
        <dbReference type="SAM" id="Phobius"/>
    </source>
</evidence>
<dbReference type="Proteomes" id="UP001451303">
    <property type="component" value="Unassembled WGS sequence"/>
</dbReference>